<sequence>MDLLWSGAKASRPLLEAGCASSDYGSLYREWKNHYYQPGRYLYCGRLKKDRAESEQGSWTLALSPVSTTTSWNSLEPWHKAKVKSKSVQWVYTSSTKGGTSSVESTTTTRLNENVTRTGSGLTVKYKTKHTRRCSAKPKDEKASVRFASVVYRCGLNTLQHINTTLPRSQNVDKKFVFDFYSTWTDCGRNIDVSTPEMGSTGEHLNSQ</sequence>
<dbReference type="AlphaFoldDB" id="A0A6A4TC62"/>
<accession>A0A6A4TC62</accession>
<dbReference type="Proteomes" id="UP000438429">
    <property type="component" value="Unassembled WGS sequence"/>
</dbReference>
<proteinExistence type="predicted"/>
<protein>
    <submittedName>
        <fullName evidence="1">Uncharacterized protein</fullName>
    </submittedName>
</protein>
<evidence type="ECO:0000313" key="2">
    <source>
        <dbReference type="Proteomes" id="UP000438429"/>
    </source>
</evidence>
<name>A0A6A4TC62_SCOMX</name>
<reference evidence="1 2" key="1">
    <citation type="submission" date="2019-06" db="EMBL/GenBank/DDBJ databases">
        <title>Draft genomes of female and male turbot (Scophthalmus maximus).</title>
        <authorList>
            <person name="Xu H."/>
            <person name="Xu X.-W."/>
            <person name="Shao C."/>
            <person name="Chen S."/>
        </authorList>
    </citation>
    <scope>NUCLEOTIDE SEQUENCE [LARGE SCALE GENOMIC DNA]</scope>
    <source>
        <strain evidence="1">Ysfricsl-2016a</strain>
        <tissue evidence="1">Blood</tissue>
    </source>
</reference>
<comment type="caution">
    <text evidence="1">The sequence shown here is derived from an EMBL/GenBank/DDBJ whole genome shotgun (WGS) entry which is preliminary data.</text>
</comment>
<gene>
    <name evidence="1" type="ORF">F2P81_004930</name>
</gene>
<dbReference type="EMBL" id="VEVO01000004">
    <property type="protein sequence ID" value="KAF0043593.1"/>
    <property type="molecule type" value="Genomic_DNA"/>
</dbReference>
<evidence type="ECO:0000313" key="1">
    <source>
        <dbReference type="EMBL" id="KAF0043593.1"/>
    </source>
</evidence>
<organism evidence="1 2">
    <name type="scientific">Scophthalmus maximus</name>
    <name type="common">Turbot</name>
    <name type="synonym">Psetta maxima</name>
    <dbReference type="NCBI Taxonomy" id="52904"/>
    <lineage>
        <taxon>Eukaryota</taxon>
        <taxon>Metazoa</taxon>
        <taxon>Chordata</taxon>
        <taxon>Craniata</taxon>
        <taxon>Vertebrata</taxon>
        <taxon>Euteleostomi</taxon>
        <taxon>Actinopterygii</taxon>
        <taxon>Neopterygii</taxon>
        <taxon>Teleostei</taxon>
        <taxon>Neoteleostei</taxon>
        <taxon>Acanthomorphata</taxon>
        <taxon>Carangaria</taxon>
        <taxon>Pleuronectiformes</taxon>
        <taxon>Pleuronectoidei</taxon>
        <taxon>Scophthalmidae</taxon>
        <taxon>Scophthalmus</taxon>
    </lineage>
</organism>